<evidence type="ECO:0000313" key="1">
    <source>
        <dbReference type="EMBL" id="CAG8626219.1"/>
    </source>
</evidence>
<organism evidence="1 2">
    <name type="scientific">Racocetra persica</name>
    <dbReference type="NCBI Taxonomy" id="160502"/>
    <lineage>
        <taxon>Eukaryota</taxon>
        <taxon>Fungi</taxon>
        <taxon>Fungi incertae sedis</taxon>
        <taxon>Mucoromycota</taxon>
        <taxon>Glomeromycotina</taxon>
        <taxon>Glomeromycetes</taxon>
        <taxon>Diversisporales</taxon>
        <taxon>Gigasporaceae</taxon>
        <taxon>Racocetra</taxon>
    </lineage>
</organism>
<comment type="caution">
    <text evidence="1">The sequence shown here is derived from an EMBL/GenBank/DDBJ whole genome shotgun (WGS) entry which is preliminary data.</text>
</comment>
<gene>
    <name evidence="1" type="ORF">RPERSI_LOCUS6917</name>
</gene>
<proteinExistence type="predicted"/>
<feature type="non-terminal residue" evidence="1">
    <location>
        <position position="72"/>
    </location>
</feature>
<dbReference type="Proteomes" id="UP000789920">
    <property type="component" value="Unassembled WGS sequence"/>
</dbReference>
<keyword evidence="2" id="KW-1185">Reference proteome</keyword>
<name>A0ACA9N3K4_9GLOM</name>
<accession>A0ACA9N3K4</accession>
<evidence type="ECO:0000313" key="2">
    <source>
        <dbReference type="Proteomes" id="UP000789920"/>
    </source>
</evidence>
<sequence length="72" mass="8592">SPSTLSYCSGYKTFKSHNEFRLCDAREQQKLVGNKKLEKAIKKNFDPLLKFVVDVKEYQRRRTMPLTWKDHN</sequence>
<protein>
    <submittedName>
        <fullName evidence="1">23041_t:CDS:1</fullName>
    </submittedName>
</protein>
<feature type="non-terminal residue" evidence="1">
    <location>
        <position position="1"/>
    </location>
</feature>
<reference evidence="1" key="1">
    <citation type="submission" date="2021-06" db="EMBL/GenBank/DDBJ databases">
        <authorList>
            <person name="Kallberg Y."/>
            <person name="Tangrot J."/>
            <person name="Rosling A."/>
        </authorList>
    </citation>
    <scope>NUCLEOTIDE SEQUENCE</scope>
    <source>
        <strain evidence="1">MA461A</strain>
    </source>
</reference>
<dbReference type="EMBL" id="CAJVQC010011330">
    <property type="protein sequence ID" value="CAG8626219.1"/>
    <property type="molecule type" value="Genomic_DNA"/>
</dbReference>